<evidence type="ECO:0000313" key="7">
    <source>
        <dbReference type="EMBL" id="HAH4524333.1"/>
    </source>
</evidence>
<dbReference type="CDD" id="cd06124">
    <property type="entry name" value="cupin_NimR-like_N"/>
    <property type="match status" value="1"/>
</dbReference>
<dbReference type="SUPFAM" id="SSF51182">
    <property type="entry name" value="RmlC-like cupins"/>
    <property type="match status" value="1"/>
</dbReference>
<dbReference type="EMBL" id="DABCJL010000002">
    <property type="protein sequence ID" value="HAH7767514.1"/>
    <property type="molecule type" value="Genomic_DNA"/>
</dbReference>
<dbReference type="FunFam" id="1.10.10.60:FF:000132">
    <property type="entry name" value="AraC family transcriptional regulator"/>
    <property type="match status" value="1"/>
</dbReference>
<name>A0A066T0R1_ECOLX</name>
<dbReference type="EMBL" id="DABBJX010000008">
    <property type="protein sequence ID" value="HAH4524333.1"/>
    <property type="molecule type" value="Genomic_DNA"/>
</dbReference>
<dbReference type="Proteomes" id="UP000288730">
    <property type="component" value="Unassembled WGS sequence"/>
</dbReference>
<evidence type="ECO:0000313" key="6">
    <source>
        <dbReference type="EMBL" id="EMJ5252518.1"/>
    </source>
</evidence>
<dbReference type="PROSITE" id="PS01124">
    <property type="entry name" value="HTH_ARAC_FAMILY_2"/>
    <property type="match status" value="1"/>
</dbReference>
<dbReference type="SMART" id="SM00342">
    <property type="entry name" value="HTH_ARAC"/>
    <property type="match status" value="1"/>
</dbReference>
<keyword evidence="3 6" id="KW-0238">DNA-binding</keyword>
<dbReference type="GO" id="GO:0043565">
    <property type="term" value="F:sequence-specific DNA binding"/>
    <property type="evidence" value="ECO:0007669"/>
    <property type="project" value="InterPro"/>
</dbReference>
<reference evidence="6" key="5">
    <citation type="submission" date="2024-02" db="EMBL/GenBank/DDBJ databases">
        <authorList>
            <consortium name="Clinical and Environmental Microbiology Branch: Whole genome sequencing antimicrobial resistance pathogens in the healthcare setting"/>
        </authorList>
    </citation>
    <scope>NUCLEOTIDE SEQUENCE</scope>
    <source>
        <strain evidence="6">1924188</strain>
    </source>
</reference>
<reference evidence="10" key="4">
    <citation type="journal article" date="2023" name="Microorganisms">
        <title>Comparative Genomic Analysis of ST131 Subclade C2 of ESBL-Producing E. coli Isolates from Patients with Recurrent and Sporadic Urinary Tract Infections.</title>
        <authorList>
            <person name="Jaen-Luchoro D."/>
            <person name="Kahnamouei A."/>
            <person name="Yazdanshenas S."/>
            <person name="Lindblom A."/>
            <person name="Samuelsson E."/>
            <person name="Ahren C."/>
            <person name="Karami N."/>
        </authorList>
    </citation>
    <scope>NUCLEOTIDE SEQUENCE</scope>
    <source>
        <strain evidence="10">S7</strain>
    </source>
</reference>
<dbReference type="PROSITE" id="PS00041">
    <property type="entry name" value="HTH_ARAC_FAMILY_1"/>
    <property type="match status" value="1"/>
</dbReference>
<dbReference type="InterPro" id="IPR018062">
    <property type="entry name" value="HTH_AraC-typ_CS"/>
</dbReference>
<dbReference type="FunFam" id="2.60.120.10:FF:000134">
    <property type="entry name" value="AraC family transcriptional regulator"/>
    <property type="match status" value="1"/>
</dbReference>
<dbReference type="InterPro" id="IPR011051">
    <property type="entry name" value="RmlC_Cupin_sf"/>
</dbReference>
<gene>
    <name evidence="6" type="primary">nimR</name>
    <name evidence="9" type="ORF">EPS76_02525</name>
    <name evidence="7" type="ORF">GRC73_09975</name>
    <name evidence="8" type="ORF">HIE29_000868</name>
    <name evidence="10" type="ORF">OGM49_13290</name>
    <name evidence="6" type="ORF">R8O40_000692</name>
</gene>
<dbReference type="EMBL" id="CP107128">
    <property type="protein sequence ID" value="WLM93732.1"/>
    <property type="molecule type" value="Genomic_DNA"/>
</dbReference>
<evidence type="ECO:0000313" key="8">
    <source>
        <dbReference type="EMBL" id="HAH7767514.1"/>
    </source>
</evidence>
<keyword evidence="4" id="KW-0804">Transcription</keyword>
<keyword evidence="1" id="KW-0678">Repressor</keyword>
<evidence type="ECO:0000256" key="2">
    <source>
        <dbReference type="ARBA" id="ARBA00023015"/>
    </source>
</evidence>
<evidence type="ECO:0000256" key="1">
    <source>
        <dbReference type="ARBA" id="ARBA00022491"/>
    </source>
</evidence>
<evidence type="ECO:0000256" key="4">
    <source>
        <dbReference type="ARBA" id="ARBA00023163"/>
    </source>
</evidence>
<dbReference type="EMBL" id="ABONVU020000002">
    <property type="protein sequence ID" value="EMJ5252518.1"/>
    <property type="molecule type" value="Genomic_DNA"/>
</dbReference>
<protein>
    <submittedName>
        <fullName evidence="9">AraC family transcriptional regulator</fullName>
    </submittedName>
    <submittedName>
        <fullName evidence="6">DNA-binding transcriptional regulator NimR</fullName>
    </submittedName>
    <submittedName>
        <fullName evidence="7">Helix-turn-helix domain-containing protein</fullName>
    </submittedName>
    <submittedName>
        <fullName evidence="8">Helix-turn-helix transcriptional regulator</fullName>
    </submittedName>
</protein>
<dbReference type="AlphaFoldDB" id="A0A066T0R1"/>
<dbReference type="PANTHER" id="PTHR11019">
    <property type="entry name" value="HTH-TYPE TRANSCRIPTIONAL REGULATOR NIMR"/>
    <property type="match status" value="1"/>
</dbReference>
<dbReference type="Gene3D" id="1.10.10.60">
    <property type="entry name" value="Homeodomain-like"/>
    <property type="match status" value="1"/>
</dbReference>
<proteinExistence type="predicted"/>
<reference evidence="8" key="1">
    <citation type="journal article" date="2018" name="Genome Biol.">
        <title>SKESA: strategic k-mer extension for scrupulous assemblies.</title>
        <authorList>
            <person name="Souvorov A."/>
            <person name="Agarwala R."/>
            <person name="Lipman D.J."/>
        </authorList>
    </citation>
    <scope>NUCLEOTIDE SEQUENCE [LARGE SCALE GENOMIC DNA]</scope>
    <source>
        <strain evidence="8">C0382</strain>
        <strain evidence="7">EC00763</strain>
    </source>
</reference>
<dbReference type="PANTHER" id="PTHR11019:SF199">
    <property type="entry name" value="HTH-TYPE TRANSCRIPTIONAL REGULATOR NIMR"/>
    <property type="match status" value="1"/>
</dbReference>
<dbReference type="Proteomes" id="UP001180189">
    <property type="component" value="Chromosome"/>
</dbReference>
<evidence type="ECO:0000256" key="3">
    <source>
        <dbReference type="ARBA" id="ARBA00023125"/>
    </source>
</evidence>
<dbReference type="SUPFAM" id="SSF46689">
    <property type="entry name" value="Homeodomain-like"/>
    <property type="match status" value="1"/>
</dbReference>
<evidence type="ECO:0000313" key="9">
    <source>
        <dbReference type="EMBL" id="RXD17909.1"/>
    </source>
</evidence>
<keyword evidence="2" id="KW-0805">Transcription regulation</keyword>
<dbReference type="GO" id="GO:0003700">
    <property type="term" value="F:DNA-binding transcription factor activity"/>
    <property type="evidence" value="ECO:0007669"/>
    <property type="project" value="InterPro"/>
</dbReference>
<evidence type="ECO:0000313" key="10">
    <source>
        <dbReference type="EMBL" id="WLM93732.1"/>
    </source>
</evidence>
<sequence>MMHRLNLNGYEPDRHHEAAVAFCIHAGTDELTSPVHQHRKGQLILALHGAITCTVENALWMVPPQYAVWIPGGVKHSNQVTANAELCFLFIEPSAVTMPTTCCTLKISPLCRELILTLANRTTTQRAEPMTRRLIQVLFDELPQQPQQQLHLPGSSHPKIRTMVEMMAKEPVEWGSLRQWAGFFAMSERNLARLIVKETGLSFRQWRQQLQLIMALQGLVKGDTVQKVAHTLGYDSTTAFITMFKKGLGQTPGRYIAGLTTVSPQSAKPDPRQ</sequence>
<dbReference type="InterPro" id="IPR018060">
    <property type="entry name" value="HTH_AraC"/>
</dbReference>
<accession>A0A066T0R1</accession>
<dbReference type="InterPro" id="IPR014710">
    <property type="entry name" value="RmlC-like_jellyroll"/>
</dbReference>
<dbReference type="Pfam" id="PF02311">
    <property type="entry name" value="AraC_binding"/>
    <property type="match status" value="1"/>
</dbReference>
<dbReference type="EMBL" id="SCJN01000009">
    <property type="protein sequence ID" value="RXD17909.1"/>
    <property type="molecule type" value="Genomic_DNA"/>
</dbReference>
<dbReference type="InterPro" id="IPR009057">
    <property type="entry name" value="Homeodomain-like_sf"/>
</dbReference>
<reference evidence="9 11" key="2">
    <citation type="submission" date="2019-01" db="EMBL/GenBank/DDBJ databases">
        <title>Genomic analysis of febrile catheter-associated UTI E. coli isolates.</title>
        <authorList>
            <person name="Potter R."/>
            <person name="Zou Z."/>
            <person name="Henderson J."/>
            <person name="Dantas G."/>
        </authorList>
    </citation>
    <scope>NUCLEOTIDE SEQUENCE [LARGE SCALE GENOMIC DNA]</scope>
    <source>
        <strain evidence="9 11">29_CAASB</strain>
    </source>
</reference>
<dbReference type="InterPro" id="IPR003313">
    <property type="entry name" value="AraC-bd"/>
</dbReference>
<dbReference type="Proteomes" id="UP000843571">
    <property type="component" value="Unassembled WGS sequence"/>
</dbReference>
<evidence type="ECO:0000259" key="5">
    <source>
        <dbReference type="PROSITE" id="PS01124"/>
    </source>
</evidence>
<reference evidence="8" key="3">
    <citation type="submission" date="2020-01" db="EMBL/GenBank/DDBJ databases">
        <authorList>
            <consortium name="NCBI Pathogen Detection Project"/>
        </authorList>
    </citation>
    <scope>NUCLEOTIDE SEQUENCE</scope>
    <source>
        <strain evidence="8">C0382</strain>
        <strain evidence="7">EC00763</strain>
    </source>
</reference>
<dbReference type="Pfam" id="PF12833">
    <property type="entry name" value="HTH_18"/>
    <property type="match status" value="1"/>
</dbReference>
<organism evidence="8">
    <name type="scientific">Escherichia coli</name>
    <dbReference type="NCBI Taxonomy" id="562"/>
    <lineage>
        <taxon>Bacteria</taxon>
        <taxon>Pseudomonadati</taxon>
        <taxon>Pseudomonadota</taxon>
        <taxon>Gammaproteobacteria</taxon>
        <taxon>Enterobacterales</taxon>
        <taxon>Enterobacteriaceae</taxon>
        <taxon>Escherichia</taxon>
    </lineage>
</organism>
<evidence type="ECO:0000313" key="11">
    <source>
        <dbReference type="Proteomes" id="UP000288730"/>
    </source>
</evidence>
<dbReference type="Gene3D" id="2.60.120.10">
    <property type="entry name" value="Jelly Rolls"/>
    <property type="match status" value="1"/>
</dbReference>
<dbReference type="RefSeq" id="WP_000972261.1">
    <property type="nucleotide sequence ID" value="NZ_AP018784.2"/>
</dbReference>
<dbReference type="Proteomes" id="UP001285616">
    <property type="component" value="Unassembled WGS sequence"/>
</dbReference>
<feature type="domain" description="HTH araC/xylS-type" evidence="5">
    <location>
        <begin position="158"/>
        <end position="258"/>
    </location>
</feature>